<feature type="domain" description="D-isomer specific 2-hydroxyacid dehydrogenase NAD-binding" evidence="7">
    <location>
        <begin position="116"/>
        <end position="283"/>
    </location>
</feature>
<evidence type="ECO:0000259" key="7">
    <source>
        <dbReference type="Pfam" id="PF02826"/>
    </source>
</evidence>
<comment type="similarity">
    <text evidence="1 4">Belongs to the D-isomer specific 2-hydroxyacid dehydrogenase family.</text>
</comment>
<gene>
    <name evidence="8" type="ORF">SAMN05216207_1005127</name>
</gene>
<evidence type="ECO:0000256" key="3">
    <source>
        <dbReference type="ARBA" id="ARBA00023027"/>
    </source>
</evidence>
<dbReference type="EMBL" id="FOUY01000005">
    <property type="protein sequence ID" value="SFM95262.1"/>
    <property type="molecule type" value="Genomic_DNA"/>
</dbReference>
<dbReference type="PANTHER" id="PTHR43333:SF1">
    <property type="entry name" value="D-ISOMER SPECIFIC 2-HYDROXYACID DEHYDROGENASE NAD-BINDING DOMAIN-CONTAINING PROTEIN"/>
    <property type="match status" value="1"/>
</dbReference>
<evidence type="ECO:0000313" key="8">
    <source>
        <dbReference type="EMBL" id="SFM95262.1"/>
    </source>
</evidence>
<feature type="region of interest" description="Disordered" evidence="5">
    <location>
        <begin position="1"/>
        <end position="28"/>
    </location>
</feature>
<dbReference type="Proteomes" id="UP000199614">
    <property type="component" value="Unassembled WGS sequence"/>
</dbReference>
<keyword evidence="3" id="KW-0520">NAD</keyword>
<dbReference type="GO" id="GO:0051287">
    <property type="term" value="F:NAD binding"/>
    <property type="evidence" value="ECO:0007669"/>
    <property type="project" value="InterPro"/>
</dbReference>
<dbReference type="Pfam" id="PF00389">
    <property type="entry name" value="2-Hacid_dh"/>
    <property type="match status" value="1"/>
</dbReference>
<dbReference type="CDD" id="cd05300">
    <property type="entry name" value="2-Hacid_dh_1"/>
    <property type="match status" value="1"/>
</dbReference>
<dbReference type="OrthoDB" id="4324715at2"/>
<keyword evidence="2 4" id="KW-0560">Oxidoreductase</keyword>
<sequence>MPVSAGQDPSVVTVLHDGDTPPGLESRTDGTRLRLASTADELAAALPGSDVLLTWDFTSDAVRQVWSAELTGDLRWVHTASAGVDRVAFPELLASPVTLTNSRGVFDRPMAEFVLGAVVAFAKDTARSLALQREHTWQHRETETVAGKVVTVVGSGPIGHAIAHLLDAVGTTVRLVGRRAADGVHAFDELPGLLPDTDYLVLAAPLTDATRGMLHAGTIARLPERARVVNVGRGPLIVQDDLVEALRGGRIAGAALDVFEVEPLPADSPLWAMENVLISPHMSGDVVGWKDMLVELFVDNLTRYRDGRELRNVVDKERGYVSSSGGQA</sequence>
<evidence type="ECO:0000256" key="5">
    <source>
        <dbReference type="SAM" id="MobiDB-lite"/>
    </source>
</evidence>
<evidence type="ECO:0000259" key="6">
    <source>
        <dbReference type="Pfam" id="PF00389"/>
    </source>
</evidence>
<keyword evidence="9" id="KW-1185">Reference proteome</keyword>
<dbReference type="SUPFAM" id="SSF52283">
    <property type="entry name" value="Formate/glycerate dehydrogenase catalytic domain-like"/>
    <property type="match status" value="1"/>
</dbReference>
<dbReference type="RefSeq" id="WP_093339069.1">
    <property type="nucleotide sequence ID" value="NZ_FOUY01000005.1"/>
</dbReference>
<accession>A0A1I4V243</accession>
<evidence type="ECO:0000256" key="2">
    <source>
        <dbReference type="ARBA" id="ARBA00023002"/>
    </source>
</evidence>
<evidence type="ECO:0000256" key="4">
    <source>
        <dbReference type="RuleBase" id="RU003719"/>
    </source>
</evidence>
<organism evidence="8 9">
    <name type="scientific">Pseudonocardia ammonioxydans</name>
    <dbReference type="NCBI Taxonomy" id="260086"/>
    <lineage>
        <taxon>Bacteria</taxon>
        <taxon>Bacillati</taxon>
        <taxon>Actinomycetota</taxon>
        <taxon>Actinomycetes</taxon>
        <taxon>Pseudonocardiales</taxon>
        <taxon>Pseudonocardiaceae</taxon>
        <taxon>Pseudonocardia</taxon>
    </lineage>
</organism>
<proteinExistence type="inferred from homology"/>
<dbReference type="InterPro" id="IPR006140">
    <property type="entry name" value="D-isomer_DH_NAD-bd"/>
</dbReference>
<dbReference type="InterPro" id="IPR036291">
    <property type="entry name" value="NAD(P)-bd_dom_sf"/>
</dbReference>
<feature type="domain" description="D-isomer specific 2-hydroxyacid dehydrogenase catalytic" evidence="6">
    <location>
        <begin position="34"/>
        <end position="314"/>
    </location>
</feature>
<dbReference type="Pfam" id="PF02826">
    <property type="entry name" value="2-Hacid_dh_C"/>
    <property type="match status" value="1"/>
</dbReference>
<dbReference type="PANTHER" id="PTHR43333">
    <property type="entry name" value="2-HACID_DH_C DOMAIN-CONTAINING PROTEIN"/>
    <property type="match status" value="1"/>
</dbReference>
<evidence type="ECO:0000313" key="9">
    <source>
        <dbReference type="Proteomes" id="UP000199614"/>
    </source>
</evidence>
<dbReference type="STRING" id="260086.SAMN05216207_1005127"/>
<dbReference type="AlphaFoldDB" id="A0A1I4V243"/>
<name>A0A1I4V243_PSUAM</name>
<evidence type="ECO:0000256" key="1">
    <source>
        <dbReference type="ARBA" id="ARBA00005854"/>
    </source>
</evidence>
<dbReference type="GO" id="GO:0016616">
    <property type="term" value="F:oxidoreductase activity, acting on the CH-OH group of donors, NAD or NADP as acceptor"/>
    <property type="evidence" value="ECO:0007669"/>
    <property type="project" value="InterPro"/>
</dbReference>
<dbReference type="SUPFAM" id="SSF51735">
    <property type="entry name" value="NAD(P)-binding Rossmann-fold domains"/>
    <property type="match status" value="1"/>
</dbReference>
<dbReference type="Gene3D" id="3.40.50.720">
    <property type="entry name" value="NAD(P)-binding Rossmann-like Domain"/>
    <property type="match status" value="2"/>
</dbReference>
<dbReference type="InterPro" id="IPR006139">
    <property type="entry name" value="D-isomer_2_OHA_DH_cat_dom"/>
</dbReference>
<protein>
    <submittedName>
        <fullName evidence="8">Phosphoglycerate dehydrogenase</fullName>
    </submittedName>
</protein>
<reference evidence="8 9" key="1">
    <citation type="submission" date="2016-10" db="EMBL/GenBank/DDBJ databases">
        <authorList>
            <person name="de Groot N.N."/>
        </authorList>
    </citation>
    <scope>NUCLEOTIDE SEQUENCE [LARGE SCALE GENOMIC DNA]</scope>
    <source>
        <strain evidence="8 9">CGMCC 4.1877</strain>
    </source>
</reference>